<proteinExistence type="predicted"/>
<evidence type="ECO:0000256" key="1">
    <source>
        <dbReference type="SAM" id="Phobius"/>
    </source>
</evidence>
<feature type="transmembrane region" description="Helical" evidence="1">
    <location>
        <begin position="143"/>
        <end position="167"/>
    </location>
</feature>
<feature type="transmembrane region" description="Helical" evidence="1">
    <location>
        <begin position="187"/>
        <end position="208"/>
    </location>
</feature>
<dbReference type="EMBL" id="JAGKQQ010000001">
    <property type="protein sequence ID" value="MBP3958677.1"/>
    <property type="molecule type" value="Genomic_DNA"/>
</dbReference>
<protein>
    <recommendedName>
        <fullName evidence="4">ABC transporter permease</fullName>
    </recommendedName>
</protein>
<keyword evidence="1" id="KW-0472">Membrane</keyword>
<dbReference type="Proteomes" id="UP000676565">
    <property type="component" value="Unassembled WGS sequence"/>
</dbReference>
<feature type="transmembrane region" description="Helical" evidence="1">
    <location>
        <begin position="400"/>
        <end position="419"/>
    </location>
</feature>
<sequence length="429" mass="48581">MPIFDQGYQHWQGQLSGHRWRWLAVARHGVRAQLQNRFVRLLLFVAWMPALALVATLTLWGLLEQQAESVISFLQRLLPPEMVARPRDFRGAMWTVAYSYFFKAELLCSLFLVLIVGPNLVSRDLRFNALPLYLSRPLRRVDYFLGKLGVIGFFLAMTVVIPAIGAYLMGVAFSLDLGVVRDTHRLLWAGALYGLVITVASGTLMLALSSLSRRSIYVGIAWAGIIFLSHMLSSALVGIRNDTERREIVREDVEAWVKAHPPPPGIEMRGMYPISRSTTTRRVVAPDMPKLPDLSPEERAQEQWMRDWSGAMSEAGSRAESARAARSYTDWRPTLSFANNLDRMGDWLLDTDGAWELLGRTLERPRQMVGPLAKGRNVPIPSGPPNDRRLAERMVWQFPWYWSAGTLTGLCLVSAFVMSRRVKSLDRLK</sequence>
<dbReference type="RefSeq" id="WP_210658880.1">
    <property type="nucleotide sequence ID" value="NZ_JAGKQQ010000001.1"/>
</dbReference>
<evidence type="ECO:0000313" key="2">
    <source>
        <dbReference type="EMBL" id="MBP3958677.1"/>
    </source>
</evidence>
<evidence type="ECO:0008006" key="4">
    <source>
        <dbReference type="Google" id="ProtNLM"/>
    </source>
</evidence>
<gene>
    <name evidence="2" type="ORF">J8F10_25805</name>
</gene>
<keyword evidence="1" id="KW-1133">Transmembrane helix</keyword>
<organism evidence="2 3">
    <name type="scientific">Gemmata palustris</name>
    <dbReference type="NCBI Taxonomy" id="2822762"/>
    <lineage>
        <taxon>Bacteria</taxon>
        <taxon>Pseudomonadati</taxon>
        <taxon>Planctomycetota</taxon>
        <taxon>Planctomycetia</taxon>
        <taxon>Gemmatales</taxon>
        <taxon>Gemmataceae</taxon>
        <taxon>Gemmata</taxon>
    </lineage>
</organism>
<comment type="caution">
    <text evidence="2">The sequence shown here is derived from an EMBL/GenBank/DDBJ whole genome shotgun (WGS) entry which is preliminary data.</text>
</comment>
<feature type="transmembrane region" description="Helical" evidence="1">
    <location>
        <begin position="215"/>
        <end position="239"/>
    </location>
</feature>
<reference evidence="2 3" key="1">
    <citation type="submission" date="2021-04" db="EMBL/GenBank/DDBJ databases">
        <authorList>
            <person name="Ivanova A."/>
        </authorList>
    </citation>
    <scope>NUCLEOTIDE SEQUENCE [LARGE SCALE GENOMIC DNA]</scope>
    <source>
        <strain evidence="2 3">G18</strain>
    </source>
</reference>
<keyword evidence="3" id="KW-1185">Reference proteome</keyword>
<keyword evidence="1" id="KW-0812">Transmembrane</keyword>
<feature type="transmembrane region" description="Helical" evidence="1">
    <location>
        <begin position="100"/>
        <end position="122"/>
    </location>
</feature>
<name>A0ABS5BZ23_9BACT</name>
<accession>A0ABS5BZ23</accession>
<dbReference type="PANTHER" id="PTHR43471">
    <property type="entry name" value="ABC TRANSPORTER PERMEASE"/>
    <property type="match status" value="1"/>
</dbReference>
<evidence type="ECO:0000313" key="3">
    <source>
        <dbReference type="Proteomes" id="UP000676565"/>
    </source>
</evidence>
<feature type="transmembrane region" description="Helical" evidence="1">
    <location>
        <begin position="41"/>
        <end position="63"/>
    </location>
</feature>